<dbReference type="Proteomes" id="UP001440612">
    <property type="component" value="Chromosome"/>
</dbReference>
<evidence type="ECO:0000313" key="2">
    <source>
        <dbReference type="EMBL" id="WZC47441.1"/>
    </source>
</evidence>
<protein>
    <recommendedName>
        <fullName evidence="4">DUF2846 domain-containing protein</fullName>
    </recommendedName>
</protein>
<evidence type="ECO:0000313" key="3">
    <source>
        <dbReference type="Proteomes" id="UP001440612"/>
    </source>
</evidence>
<dbReference type="PROSITE" id="PS51257">
    <property type="entry name" value="PROKAR_LIPOPROTEIN"/>
    <property type="match status" value="1"/>
</dbReference>
<reference evidence="3" key="1">
    <citation type="submission" date="2024-04" db="EMBL/GenBank/DDBJ databases">
        <title>Phylogenomic analyses of a clade within the roseobacter group suggest taxonomic reassignments of species of the genera Aestuariivita, Citreicella, Loktanella, Nautella, Pelagibaca, Ruegeria, Thalassobius, Thiobacimonas and Tropicibacter, and the proposal o.</title>
        <authorList>
            <person name="Jeon C.O."/>
        </authorList>
    </citation>
    <scope>NUCLEOTIDE SEQUENCE [LARGE SCALE GENOMIC DNA]</scope>
    <source>
        <strain evidence="3">BS5-3</strain>
    </source>
</reference>
<dbReference type="EMBL" id="CP150951">
    <property type="protein sequence ID" value="WZC47441.1"/>
    <property type="molecule type" value="Genomic_DNA"/>
</dbReference>
<name>A0ABZ2UZ51_9RHOB</name>
<sequence length="183" mass="19858">MLLKRVYLFCLVVLLSGCASISDGTRAIAYGWVDVSEVPGAKLQDVLFFKYDDFVETGTGLADGMQVAKFQGGYVFWHFDVGMGEYAISNFQTQTCLVVCGPINEYRLGIEGGAPTRINVVAPQAYFMGKYTLSEVSGGGLLARGSFDFQATRRGPSQAELIAFLRTQAPTGSFTSELLSTTR</sequence>
<organism evidence="2 3">
    <name type="scientific">Yoonia phaeophyticola</name>
    <dbReference type="NCBI Taxonomy" id="3137369"/>
    <lineage>
        <taxon>Bacteria</taxon>
        <taxon>Pseudomonadati</taxon>
        <taxon>Pseudomonadota</taxon>
        <taxon>Alphaproteobacteria</taxon>
        <taxon>Rhodobacterales</taxon>
        <taxon>Paracoccaceae</taxon>
        <taxon>Yoonia</taxon>
    </lineage>
</organism>
<keyword evidence="3" id="KW-1185">Reference proteome</keyword>
<feature type="chain" id="PRO_5047157269" description="DUF2846 domain-containing protein" evidence="1">
    <location>
        <begin position="22"/>
        <end position="183"/>
    </location>
</feature>
<gene>
    <name evidence="2" type="ORF">AABB29_10915</name>
</gene>
<dbReference type="RefSeq" id="WP_341365561.1">
    <property type="nucleotide sequence ID" value="NZ_CP150951.2"/>
</dbReference>
<evidence type="ECO:0000256" key="1">
    <source>
        <dbReference type="SAM" id="SignalP"/>
    </source>
</evidence>
<evidence type="ECO:0008006" key="4">
    <source>
        <dbReference type="Google" id="ProtNLM"/>
    </source>
</evidence>
<keyword evidence="1" id="KW-0732">Signal</keyword>
<feature type="signal peptide" evidence="1">
    <location>
        <begin position="1"/>
        <end position="21"/>
    </location>
</feature>
<accession>A0ABZ2UZ51</accession>
<proteinExistence type="predicted"/>